<dbReference type="EC" id="6.3.5.4" evidence="2"/>
<dbReference type="EMBL" id="VSKL01000006">
    <property type="protein sequence ID" value="TYB71630.1"/>
    <property type="molecule type" value="Genomic_DNA"/>
</dbReference>
<comment type="catalytic activity">
    <reaction evidence="3">
        <text>L-aspartate + L-glutamine + ATP + H2O = L-asparagine + L-glutamate + AMP + diphosphate + H(+)</text>
        <dbReference type="Rhea" id="RHEA:12228"/>
        <dbReference type="ChEBI" id="CHEBI:15377"/>
        <dbReference type="ChEBI" id="CHEBI:15378"/>
        <dbReference type="ChEBI" id="CHEBI:29985"/>
        <dbReference type="ChEBI" id="CHEBI:29991"/>
        <dbReference type="ChEBI" id="CHEBI:30616"/>
        <dbReference type="ChEBI" id="CHEBI:33019"/>
        <dbReference type="ChEBI" id="CHEBI:58048"/>
        <dbReference type="ChEBI" id="CHEBI:58359"/>
        <dbReference type="ChEBI" id="CHEBI:456215"/>
        <dbReference type="EC" id="6.3.5.4"/>
    </reaction>
</comment>
<sequence>MTITTPIIPNKQTFAKRPNKPHELNLEAICVFMATGFFMGSDTYWKDEVCLLPGHNHTIDDVGFLVNSEPWFHWHYTPRDISFEDTLAEYIELLRSITKEQVGDNPVILPLSGGLDSRSQALILKDLPNSVHGYSYSFKGGFAEHEISKDIAQVCGFSFSPFIIQPGYLWDCIDELAQINGCYSEFTHPRQMAILPELKAMTGVFSLGHWGDVLFDRGAPEQTTEADIIPLLFKKMVKPKGLELAQQLWQLWNLPGDFTSYFMDRIETDLSAIAIDNVSAKVRAFKTSQWAHRWTTTNLSVFAAAHPITLPYYDNRMCDFVCTVPEAYLADRRLQIAHLQQDEGLASITWQDHKPFSLNTYLYNKVPYNLPYRVWNKLQRTGQALMGEPYVQRNWELQFVGTENNEVLKSHIFNTEFHQFIPESIVQDIHQHFLTTDPVHYSHPLSMLLTLAQWHKQYKKCL</sequence>
<proteinExistence type="predicted"/>
<accession>A0A5D0QQZ3</accession>
<evidence type="ECO:0000313" key="5">
    <source>
        <dbReference type="EMBL" id="TYB71630.1"/>
    </source>
</evidence>
<organism evidence="5 6">
    <name type="scientific">Bizionia algoritergicola</name>
    <dbReference type="NCBI Taxonomy" id="291187"/>
    <lineage>
        <taxon>Bacteria</taxon>
        <taxon>Pseudomonadati</taxon>
        <taxon>Bacteroidota</taxon>
        <taxon>Flavobacteriia</taxon>
        <taxon>Flavobacteriales</taxon>
        <taxon>Flavobacteriaceae</taxon>
        <taxon>Bizionia</taxon>
    </lineage>
</organism>
<dbReference type="InterPro" id="IPR014729">
    <property type="entry name" value="Rossmann-like_a/b/a_fold"/>
</dbReference>
<feature type="domain" description="Asparagine synthetase" evidence="4">
    <location>
        <begin position="93"/>
        <end position="194"/>
    </location>
</feature>
<dbReference type="GO" id="GO:0006529">
    <property type="term" value="P:asparagine biosynthetic process"/>
    <property type="evidence" value="ECO:0007669"/>
    <property type="project" value="InterPro"/>
</dbReference>
<dbReference type="SUPFAM" id="SSF52402">
    <property type="entry name" value="Adenine nucleotide alpha hydrolases-like"/>
    <property type="match status" value="1"/>
</dbReference>
<keyword evidence="6" id="KW-1185">Reference proteome</keyword>
<dbReference type="RefSeq" id="WP_066250361.1">
    <property type="nucleotide sequence ID" value="NZ_VSKL01000006.1"/>
</dbReference>
<evidence type="ECO:0000256" key="2">
    <source>
        <dbReference type="ARBA" id="ARBA00012737"/>
    </source>
</evidence>
<evidence type="ECO:0000259" key="4">
    <source>
        <dbReference type="Pfam" id="PF00733"/>
    </source>
</evidence>
<name>A0A5D0QQZ3_9FLAO</name>
<evidence type="ECO:0000256" key="3">
    <source>
        <dbReference type="ARBA" id="ARBA00048741"/>
    </source>
</evidence>
<dbReference type="Proteomes" id="UP000324358">
    <property type="component" value="Unassembled WGS sequence"/>
</dbReference>
<dbReference type="AlphaFoldDB" id="A0A5D0QQZ3"/>
<dbReference type="Gene3D" id="3.40.50.620">
    <property type="entry name" value="HUPs"/>
    <property type="match status" value="1"/>
</dbReference>
<gene>
    <name evidence="5" type="ORF">ES675_13840</name>
</gene>
<dbReference type="PANTHER" id="PTHR43284:SF1">
    <property type="entry name" value="ASPARAGINE SYNTHETASE"/>
    <property type="match status" value="1"/>
</dbReference>
<reference evidence="5 6" key="1">
    <citation type="submission" date="2019-08" db="EMBL/GenBank/DDBJ databases">
        <title>Genomes of Antarctic Bizionia species.</title>
        <authorList>
            <person name="Bowman J.P."/>
        </authorList>
    </citation>
    <scope>NUCLEOTIDE SEQUENCE [LARGE SCALE GENOMIC DNA]</scope>
    <source>
        <strain evidence="5 6">APA-1</strain>
    </source>
</reference>
<dbReference type="GO" id="GO:0004066">
    <property type="term" value="F:asparagine synthase (glutamine-hydrolyzing) activity"/>
    <property type="evidence" value="ECO:0007669"/>
    <property type="project" value="UniProtKB-EC"/>
</dbReference>
<protein>
    <recommendedName>
        <fullName evidence="2">asparagine synthase (glutamine-hydrolyzing)</fullName>
        <ecNumber evidence="2">6.3.5.4</ecNumber>
    </recommendedName>
</protein>
<evidence type="ECO:0000256" key="1">
    <source>
        <dbReference type="ARBA" id="ARBA00005187"/>
    </source>
</evidence>
<evidence type="ECO:0000313" key="6">
    <source>
        <dbReference type="Proteomes" id="UP000324358"/>
    </source>
</evidence>
<dbReference type="InterPro" id="IPR001962">
    <property type="entry name" value="Asn_synthase"/>
</dbReference>
<dbReference type="PANTHER" id="PTHR43284">
    <property type="entry name" value="ASPARAGINE SYNTHETASE (GLUTAMINE-HYDROLYZING)"/>
    <property type="match status" value="1"/>
</dbReference>
<dbReference type="OrthoDB" id="693367at2"/>
<dbReference type="InterPro" id="IPR051786">
    <property type="entry name" value="ASN_synthetase/amidase"/>
</dbReference>
<comment type="caution">
    <text evidence="5">The sequence shown here is derived from an EMBL/GenBank/DDBJ whole genome shotgun (WGS) entry which is preliminary data.</text>
</comment>
<dbReference type="Pfam" id="PF00733">
    <property type="entry name" value="Asn_synthase"/>
    <property type="match status" value="1"/>
</dbReference>
<comment type="pathway">
    <text evidence="1">Amino-acid biosynthesis; L-asparagine biosynthesis; L-asparagine from L-aspartate (L-Gln route): step 1/1.</text>
</comment>